<feature type="region of interest" description="Disordered" evidence="1">
    <location>
        <begin position="60"/>
        <end position="84"/>
    </location>
</feature>
<feature type="compositionally biased region" description="Basic residues" evidence="1">
    <location>
        <begin position="62"/>
        <end position="71"/>
    </location>
</feature>
<organism evidence="2 3">
    <name type="scientific">Rhizoctonia solani</name>
    <dbReference type="NCBI Taxonomy" id="456999"/>
    <lineage>
        <taxon>Eukaryota</taxon>
        <taxon>Fungi</taxon>
        <taxon>Dikarya</taxon>
        <taxon>Basidiomycota</taxon>
        <taxon>Agaricomycotina</taxon>
        <taxon>Agaricomycetes</taxon>
        <taxon>Cantharellales</taxon>
        <taxon>Ceratobasidiaceae</taxon>
        <taxon>Rhizoctonia</taxon>
    </lineage>
</organism>
<evidence type="ECO:0000313" key="3">
    <source>
        <dbReference type="Proteomes" id="UP000650533"/>
    </source>
</evidence>
<proteinExistence type="predicted"/>
<name>A0A8H8NRT0_9AGAM</name>
<dbReference type="AlphaFoldDB" id="A0A8H8NRT0"/>
<protein>
    <submittedName>
        <fullName evidence="2">Uncharacterized protein</fullName>
    </submittedName>
</protein>
<dbReference type="RefSeq" id="XP_043178961.1">
    <property type="nucleotide sequence ID" value="XM_043319949.1"/>
</dbReference>
<evidence type="ECO:0000313" key="2">
    <source>
        <dbReference type="EMBL" id="QRW18724.1"/>
    </source>
</evidence>
<dbReference type="EMBL" id="CP059661">
    <property type="protein sequence ID" value="QRW18724.1"/>
    <property type="molecule type" value="Genomic_DNA"/>
</dbReference>
<gene>
    <name evidence="2" type="ORF">RhiXN_00130</name>
</gene>
<evidence type="ECO:0000256" key="1">
    <source>
        <dbReference type="SAM" id="MobiDB-lite"/>
    </source>
</evidence>
<dbReference type="Proteomes" id="UP000650533">
    <property type="component" value="Chromosome 4"/>
</dbReference>
<dbReference type="GeneID" id="67022412"/>
<reference evidence="2" key="1">
    <citation type="submission" date="2020-05" db="EMBL/GenBank/DDBJ databases">
        <title>Evolutionary and genomic comparisons of hybrid uninucleate and nonhybrid Rhizoctonia fungi.</title>
        <authorList>
            <person name="Li C."/>
            <person name="Chen X."/>
        </authorList>
    </citation>
    <scope>NUCLEOTIDE SEQUENCE</scope>
    <source>
        <strain evidence="2">AG-1 IA</strain>
    </source>
</reference>
<dbReference type="KEGG" id="rsx:RhiXN_00130"/>
<accession>A0A8H8NRT0</accession>
<sequence>MKRFSAAGPPLRCIGIANKYQEVIPMCGKFPSLRIIEIDYSEGVQIDVQSAKDSLRASAKYKPVKKGKKSRRESEDEDLSDSGLVDLYSDPRVIRLRKFLPRSPYYYNLSPEQFIPLEVKELPVEDSD</sequence>